<evidence type="ECO:0000313" key="3">
    <source>
        <dbReference type="Proteomes" id="UP000606974"/>
    </source>
</evidence>
<keyword evidence="1" id="KW-0472">Membrane</keyword>
<organism evidence="2 3">
    <name type="scientific">Endocarpon pusillum</name>
    <dbReference type="NCBI Taxonomy" id="364733"/>
    <lineage>
        <taxon>Eukaryota</taxon>
        <taxon>Fungi</taxon>
        <taxon>Dikarya</taxon>
        <taxon>Ascomycota</taxon>
        <taxon>Pezizomycotina</taxon>
        <taxon>Eurotiomycetes</taxon>
        <taxon>Chaetothyriomycetidae</taxon>
        <taxon>Verrucariales</taxon>
        <taxon>Verrucariaceae</taxon>
        <taxon>Endocarpon</taxon>
    </lineage>
</organism>
<name>A0A8H7AH93_9EURO</name>
<dbReference type="GO" id="GO:0046873">
    <property type="term" value="F:metal ion transmembrane transporter activity"/>
    <property type="evidence" value="ECO:0007669"/>
    <property type="project" value="InterPro"/>
</dbReference>
<keyword evidence="1" id="KW-0812">Transmembrane</keyword>
<keyword evidence="3" id="KW-1185">Reference proteome</keyword>
<dbReference type="Proteomes" id="UP000606974">
    <property type="component" value="Unassembled WGS sequence"/>
</dbReference>
<proteinExistence type="predicted"/>
<evidence type="ECO:0000256" key="1">
    <source>
        <dbReference type="SAM" id="Phobius"/>
    </source>
</evidence>
<accession>A0A8H7AH93</accession>
<dbReference type="Gene3D" id="1.20.58.340">
    <property type="entry name" value="Magnesium transport protein CorA, transmembrane region"/>
    <property type="match status" value="1"/>
</dbReference>
<keyword evidence="1" id="KW-1133">Transmembrane helix</keyword>
<gene>
    <name evidence="2" type="ORF">GJ744_009991</name>
</gene>
<dbReference type="GO" id="GO:0016020">
    <property type="term" value="C:membrane"/>
    <property type="evidence" value="ECO:0007669"/>
    <property type="project" value="InterPro"/>
</dbReference>
<protein>
    <submittedName>
        <fullName evidence="2">Uncharacterized protein</fullName>
    </submittedName>
</protein>
<comment type="caution">
    <text evidence="2">The sequence shown here is derived from an EMBL/GenBank/DDBJ whole genome shotgun (WGS) entry which is preliminary data.</text>
</comment>
<dbReference type="Pfam" id="PF01544">
    <property type="entry name" value="CorA"/>
    <property type="match status" value="1"/>
</dbReference>
<feature type="transmembrane region" description="Helical" evidence="1">
    <location>
        <begin position="384"/>
        <end position="404"/>
    </location>
</feature>
<dbReference type="OrthoDB" id="5428055at2759"/>
<dbReference type="AlphaFoldDB" id="A0A8H7AH93"/>
<dbReference type="InterPro" id="IPR002523">
    <property type="entry name" value="MgTranspt_CorA/ZnTranspt_ZntB"/>
</dbReference>
<dbReference type="EMBL" id="JAACFV010000062">
    <property type="protein sequence ID" value="KAF7507827.1"/>
    <property type="molecule type" value="Genomic_DNA"/>
</dbReference>
<reference evidence="2" key="1">
    <citation type="submission" date="2020-02" db="EMBL/GenBank/DDBJ databases">
        <authorList>
            <person name="Palmer J.M."/>
        </authorList>
    </citation>
    <scope>NUCLEOTIDE SEQUENCE</scope>
    <source>
        <strain evidence="2">EPUS1.4</strain>
        <tissue evidence="2">Thallus</tissue>
    </source>
</reference>
<evidence type="ECO:0000313" key="2">
    <source>
        <dbReference type="EMBL" id="KAF7507827.1"/>
    </source>
</evidence>
<sequence>MRFLRGFDKKVRALPGNDFLIIDYDQRDFARMYRVGERAIGAELGTGPEKSSVAPWSRLILYQGMTTGDSIDLQRKDQSDSSTQLIPYFEGGDPNSSLWSHISSHMQLKCRDTTTNPYLDLRLGFHTTFYEVRETNSSQMRELWKYGPLYDHPLGWSFRKSAYTLYTPRFSDVSAMESSGHSHSIKGWTALLLSPEGFFSKNGLNIPAEASVREKAQILGEWLGKLTPLGSEMALIGQGMRRISDRWAEFQSFFDFILDHGDSLMQPSEHDNLLFDDGSFSRSRRYFWVIDCLSEFELSITDNIVQWEMYRDARIKPFVDSGQLPAVDYQRYNNAEEYCHVLKHQREYFRRKLDSTKALRDALFNASAVIESRASTRLGENVKILTFVSIFFLPLAFCTSLWSINDKFSSTSFIIVIVIVALTTYAMVFNVNSLVHTFRFVYDTKKRRLVNDMKSDPDERWKQRGQRFEVFRPRHEDPEPSEWYITLYAILNLATFLGFGRPDRRLENRALEDSSLQSSSSHFSCITNYFTRRRIARKPELSGDSWRQDEPWVL</sequence>
<feature type="transmembrane region" description="Helical" evidence="1">
    <location>
        <begin position="411"/>
        <end position="431"/>
    </location>
</feature>